<sequence length="99" mass="10962">MCLRHGFLGWVGDRSHRTALPITSSQTSVDACRALSGGAQKESHKLLLPAHFCALTKNPRWHSAFSFFSFLPVFFFFWAKKKASSKPFCALVSAVVISS</sequence>
<accession>A0A0B5J6E3</accession>
<proteinExistence type="predicted"/>
<evidence type="ECO:0000313" key="2">
    <source>
        <dbReference type="EMBL" id="AJF97320.1"/>
    </source>
</evidence>
<dbReference type="KEGG" id="vg:23462237"/>
<dbReference type="EMBL" id="KP136319">
    <property type="protein sequence ID" value="AJF97320.1"/>
    <property type="molecule type" value="Genomic_DNA"/>
</dbReference>
<dbReference type="GeneID" id="23462237"/>
<keyword evidence="1" id="KW-0472">Membrane</keyword>
<evidence type="ECO:0000313" key="3">
    <source>
        <dbReference type="Proteomes" id="UP000202511"/>
    </source>
</evidence>
<feature type="transmembrane region" description="Helical" evidence="1">
    <location>
        <begin position="61"/>
        <end position="79"/>
    </location>
</feature>
<protein>
    <submittedName>
        <fullName evidence="2">Uncharacterized protein</fullName>
    </submittedName>
</protein>
<reference evidence="2 3" key="1">
    <citation type="journal article" date="2015" name="Parasitol. Res.">
        <title>Viruses in close associations with free-living amoebae.</title>
        <authorList>
            <person name="Scheid P."/>
        </authorList>
    </citation>
    <scope>NUCLEOTIDE SEQUENCE [LARGE SCALE GENOMIC DNA]</scope>
    <source>
        <strain evidence="2">KlaHel</strain>
    </source>
</reference>
<dbReference type="Proteomes" id="UP000202511">
    <property type="component" value="Segment"/>
</dbReference>
<keyword evidence="1" id="KW-0812">Transmembrane</keyword>
<keyword evidence="1" id="KW-1133">Transmembrane helix</keyword>
<organism evidence="2 3">
    <name type="scientific">Pandoravirus inopinatum</name>
    <dbReference type="NCBI Taxonomy" id="1605721"/>
    <lineage>
        <taxon>Viruses</taxon>
        <taxon>Pandoravirus</taxon>
    </lineage>
</organism>
<dbReference type="RefSeq" id="YP_009119555.1">
    <property type="nucleotide sequence ID" value="NC_026440.1"/>
</dbReference>
<evidence type="ECO:0000256" key="1">
    <source>
        <dbReference type="SAM" id="Phobius"/>
    </source>
</evidence>
<name>A0A0B5J6E3_9VIRU</name>